<organism evidence="1 2">
    <name type="scientific">Segatella oris F0302</name>
    <dbReference type="NCBI Taxonomy" id="649760"/>
    <lineage>
        <taxon>Bacteria</taxon>
        <taxon>Pseudomonadati</taxon>
        <taxon>Bacteroidota</taxon>
        <taxon>Bacteroidia</taxon>
        <taxon>Bacteroidales</taxon>
        <taxon>Prevotellaceae</taxon>
        <taxon>Segatella</taxon>
    </lineage>
</organism>
<reference evidence="1 2" key="1">
    <citation type="submission" date="2009-11" db="EMBL/GenBank/DDBJ databases">
        <authorList>
            <person name="Weinstock G."/>
            <person name="Sodergren E."/>
            <person name="Clifton S."/>
            <person name="Fulton L."/>
            <person name="Fulton B."/>
            <person name="Courtney L."/>
            <person name="Fronick C."/>
            <person name="Harrison M."/>
            <person name="Strong C."/>
            <person name="Farmer C."/>
            <person name="Delahaunty K."/>
            <person name="Markovic C."/>
            <person name="Hall O."/>
            <person name="Minx P."/>
            <person name="Tomlinson C."/>
            <person name="Mitreva M."/>
            <person name="Nelson J."/>
            <person name="Hou S."/>
            <person name="Wollam A."/>
            <person name="Pepin K.H."/>
            <person name="Johnson M."/>
            <person name="Bhonagiri V."/>
            <person name="Nash W.E."/>
            <person name="Warren W."/>
            <person name="Chinwalla A."/>
            <person name="Mardis E.R."/>
            <person name="Wilson R.K."/>
        </authorList>
    </citation>
    <scope>NUCLEOTIDE SEQUENCE [LARGE SCALE GENOMIC DNA]</scope>
    <source>
        <strain evidence="1 2">F0302</strain>
    </source>
</reference>
<name>D1QRD1_9BACT</name>
<protein>
    <submittedName>
        <fullName evidence="1">Uncharacterized protein</fullName>
    </submittedName>
</protein>
<evidence type="ECO:0000313" key="2">
    <source>
        <dbReference type="Proteomes" id="UP000004079"/>
    </source>
</evidence>
<dbReference type="EMBL" id="ACUZ02000029">
    <property type="protein sequence ID" value="EFB32089.1"/>
    <property type="molecule type" value="Genomic_DNA"/>
</dbReference>
<dbReference type="STRING" id="649760.HMPREF0971_01535"/>
<gene>
    <name evidence="1" type="ORF">HMPREF0971_01535</name>
</gene>
<evidence type="ECO:0000313" key="1">
    <source>
        <dbReference type="EMBL" id="EFB32089.1"/>
    </source>
</evidence>
<comment type="caution">
    <text evidence="1">The sequence shown here is derived from an EMBL/GenBank/DDBJ whole genome shotgun (WGS) entry which is preliminary data.</text>
</comment>
<proteinExistence type="predicted"/>
<dbReference type="AlphaFoldDB" id="D1QRD1"/>
<dbReference type="HOGENOM" id="CLU_2790505_0_0_10"/>
<sequence>MIAFYRNKLFVSFLNIKINEKYQDSFTKSCIVFIKKQTKHLIFSKKLWEHFSCMIQCTAFYFSTLKAK</sequence>
<dbReference type="Proteomes" id="UP000004079">
    <property type="component" value="Unassembled WGS sequence"/>
</dbReference>
<accession>D1QRD1</accession>